<proteinExistence type="predicted"/>
<evidence type="ECO:0000313" key="3">
    <source>
        <dbReference type="Proteomes" id="UP000736787"/>
    </source>
</evidence>
<protein>
    <submittedName>
        <fullName evidence="2">Uncharacterized protein</fullName>
    </submittedName>
</protein>
<evidence type="ECO:0000256" key="1">
    <source>
        <dbReference type="SAM" id="MobiDB-lite"/>
    </source>
</evidence>
<dbReference type="AlphaFoldDB" id="A0A8T1CPK5"/>
<dbReference type="Proteomes" id="UP000736787">
    <property type="component" value="Unassembled WGS sequence"/>
</dbReference>
<feature type="region of interest" description="Disordered" evidence="1">
    <location>
        <begin position="118"/>
        <end position="140"/>
    </location>
</feature>
<dbReference type="EMBL" id="RCMK01000473">
    <property type="protein sequence ID" value="KAG2926727.1"/>
    <property type="molecule type" value="Genomic_DNA"/>
</dbReference>
<sequence>MLDLLATWGLIDPVVDGRPLDWEPGQLARHQETTLAYHYTVETGWEVSLPGALSDSCGAVVQLQVAGDPVRITTPSRAHPVPEYATDAVTTKTTEPLSRFLEDISSNTFTVQDLVSSQSDFGDSHQTREQVSGEAPPQLL</sequence>
<organism evidence="2 3">
    <name type="scientific">Phytophthora cactorum</name>
    <dbReference type="NCBI Taxonomy" id="29920"/>
    <lineage>
        <taxon>Eukaryota</taxon>
        <taxon>Sar</taxon>
        <taxon>Stramenopiles</taxon>
        <taxon>Oomycota</taxon>
        <taxon>Peronosporomycetes</taxon>
        <taxon>Peronosporales</taxon>
        <taxon>Peronosporaceae</taxon>
        <taxon>Phytophthora</taxon>
    </lineage>
</organism>
<reference evidence="2" key="1">
    <citation type="submission" date="2018-10" db="EMBL/GenBank/DDBJ databases">
        <title>Effector identification in a new, highly contiguous assembly of the strawberry crown rot pathogen Phytophthora cactorum.</title>
        <authorList>
            <person name="Armitage A.D."/>
            <person name="Nellist C.F."/>
            <person name="Bates H."/>
            <person name="Vickerstaff R.J."/>
            <person name="Harrison R.J."/>
        </authorList>
    </citation>
    <scope>NUCLEOTIDE SEQUENCE</scope>
    <source>
        <strain evidence="2">4040</strain>
    </source>
</reference>
<name>A0A8T1CPK5_9STRA</name>
<evidence type="ECO:0000313" key="2">
    <source>
        <dbReference type="EMBL" id="KAG2926727.1"/>
    </source>
</evidence>
<gene>
    <name evidence="2" type="ORF">PC117_g14792</name>
</gene>
<comment type="caution">
    <text evidence="2">The sequence shown here is derived from an EMBL/GenBank/DDBJ whole genome shotgun (WGS) entry which is preliminary data.</text>
</comment>
<accession>A0A8T1CPK5</accession>